<accession>A0A443RYI0</accession>
<keyword evidence="3" id="KW-1133">Transmembrane helix</keyword>
<proteinExistence type="predicted"/>
<evidence type="ECO:0000256" key="2">
    <source>
        <dbReference type="ARBA" id="ARBA00022692"/>
    </source>
</evidence>
<sequence length="96" mass="10605">MIIAMFIHFSEIIPTSMRQLGVGSCTVAIRIGSIMSPFVREFSAWTHPAVSMGMFGVFMIIDAMVVCLLPETKGIEIPDTLHDATNIGKKERETEC</sequence>
<keyword evidence="2" id="KW-0812">Transmembrane</keyword>
<dbReference type="Proteomes" id="UP000288716">
    <property type="component" value="Unassembled WGS sequence"/>
</dbReference>
<keyword evidence="4" id="KW-0472">Membrane</keyword>
<dbReference type="GO" id="GO:0016020">
    <property type="term" value="C:membrane"/>
    <property type="evidence" value="ECO:0007669"/>
    <property type="project" value="UniProtKB-SubCell"/>
</dbReference>
<dbReference type="InterPro" id="IPR036259">
    <property type="entry name" value="MFS_trans_sf"/>
</dbReference>
<evidence type="ECO:0000256" key="3">
    <source>
        <dbReference type="ARBA" id="ARBA00022989"/>
    </source>
</evidence>
<gene>
    <name evidence="5" type="ORF">B4U80_14291</name>
</gene>
<comment type="subcellular location">
    <subcellularLocation>
        <location evidence="1">Membrane</location>
        <topology evidence="1">Multi-pass membrane protein</topology>
    </subcellularLocation>
</comment>
<name>A0A443RYI0_9ACAR</name>
<dbReference type="EMBL" id="NCKV01018277">
    <property type="protein sequence ID" value="RWS20330.1"/>
    <property type="molecule type" value="Genomic_DNA"/>
</dbReference>
<dbReference type="Gene3D" id="1.20.1250.20">
    <property type="entry name" value="MFS general substrate transporter like domains"/>
    <property type="match status" value="1"/>
</dbReference>
<dbReference type="VEuPathDB" id="VectorBase:LDEU011710"/>
<dbReference type="OrthoDB" id="6536990at2759"/>
<evidence type="ECO:0000256" key="1">
    <source>
        <dbReference type="ARBA" id="ARBA00004141"/>
    </source>
</evidence>
<reference evidence="5 6" key="1">
    <citation type="journal article" date="2018" name="Gigascience">
        <title>Genomes of trombidid mites reveal novel predicted allergens and laterally-transferred genes associated with secondary metabolism.</title>
        <authorList>
            <person name="Dong X."/>
            <person name="Chaisiri K."/>
            <person name="Xia D."/>
            <person name="Armstrong S.D."/>
            <person name="Fang Y."/>
            <person name="Donnelly M.J."/>
            <person name="Kadowaki T."/>
            <person name="McGarry J.W."/>
            <person name="Darby A.C."/>
            <person name="Makepeace B.L."/>
        </authorList>
    </citation>
    <scope>NUCLEOTIDE SEQUENCE [LARGE SCALE GENOMIC DNA]</scope>
    <source>
        <strain evidence="5">UoL-UT</strain>
    </source>
</reference>
<dbReference type="AlphaFoldDB" id="A0A443RYI0"/>
<evidence type="ECO:0000256" key="4">
    <source>
        <dbReference type="ARBA" id="ARBA00023136"/>
    </source>
</evidence>
<keyword evidence="6" id="KW-1185">Reference proteome</keyword>
<evidence type="ECO:0000313" key="6">
    <source>
        <dbReference type="Proteomes" id="UP000288716"/>
    </source>
</evidence>
<protein>
    <submittedName>
        <fullName evidence="5">Organic cation transporter protein-like protein</fullName>
    </submittedName>
</protein>
<evidence type="ECO:0000313" key="5">
    <source>
        <dbReference type="EMBL" id="RWS20330.1"/>
    </source>
</evidence>
<organism evidence="5 6">
    <name type="scientific">Leptotrombidium deliense</name>
    <dbReference type="NCBI Taxonomy" id="299467"/>
    <lineage>
        <taxon>Eukaryota</taxon>
        <taxon>Metazoa</taxon>
        <taxon>Ecdysozoa</taxon>
        <taxon>Arthropoda</taxon>
        <taxon>Chelicerata</taxon>
        <taxon>Arachnida</taxon>
        <taxon>Acari</taxon>
        <taxon>Acariformes</taxon>
        <taxon>Trombidiformes</taxon>
        <taxon>Prostigmata</taxon>
        <taxon>Anystina</taxon>
        <taxon>Parasitengona</taxon>
        <taxon>Trombiculoidea</taxon>
        <taxon>Trombiculidae</taxon>
        <taxon>Leptotrombidium</taxon>
    </lineage>
</organism>
<dbReference type="PANTHER" id="PTHR24064">
    <property type="entry name" value="SOLUTE CARRIER FAMILY 22 MEMBER"/>
    <property type="match status" value="1"/>
</dbReference>
<dbReference type="STRING" id="299467.A0A443RYI0"/>
<dbReference type="SUPFAM" id="SSF103473">
    <property type="entry name" value="MFS general substrate transporter"/>
    <property type="match status" value="1"/>
</dbReference>
<comment type="caution">
    <text evidence="5">The sequence shown here is derived from an EMBL/GenBank/DDBJ whole genome shotgun (WGS) entry which is preliminary data.</text>
</comment>